<evidence type="ECO:0000256" key="1">
    <source>
        <dbReference type="SAM" id="MobiDB-lite"/>
    </source>
</evidence>
<proteinExistence type="predicted"/>
<evidence type="ECO:0000313" key="2">
    <source>
        <dbReference type="EMBL" id="KAF5761859.1"/>
    </source>
</evidence>
<keyword evidence="3" id="KW-1185">Reference proteome</keyword>
<comment type="caution">
    <text evidence="2">The sequence shown here is derived from an EMBL/GenBank/DDBJ whole genome shotgun (WGS) entry which is preliminary data.</text>
</comment>
<feature type="compositionally biased region" description="Pro residues" evidence="1">
    <location>
        <begin position="113"/>
        <end position="142"/>
    </location>
</feature>
<name>A0A9K3H215_HELAN</name>
<reference evidence="2" key="1">
    <citation type="journal article" date="2017" name="Nature">
        <title>The sunflower genome provides insights into oil metabolism, flowering and Asterid evolution.</title>
        <authorList>
            <person name="Badouin H."/>
            <person name="Gouzy J."/>
            <person name="Grassa C.J."/>
            <person name="Murat F."/>
            <person name="Staton S.E."/>
            <person name="Cottret L."/>
            <person name="Lelandais-Briere C."/>
            <person name="Owens G.L."/>
            <person name="Carrere S."/>
            <person name="Mayjonade B."/>
            <person name="Legrand L."/>
            <person name="Gill N."/>
            <person name="Kane N.C."/>
            <person name="Bowers J.E."/>
            <person name="Hubner S."/>
            <person name="Bellec A."/>
            <person name="Berard A."/>
            <person name="Berges H."/>
            <person name="Blanchet N."/>
            <person name="Boniface M.C."/>
            <person name="Brunel D."/>
            <person name="Catrice O."/>
            <person name="Chaidir N."/>
            <person name="Claudel C."/>
            <person name="Donnadieu C."/>
            <person name="Faraut T."/>
            <person name="Fievet G."/>
            <person name="Helmstetter N."/>
            <person name="King M."/>
            <person name="Knapp S.J."/>
            <person name="Lai Z."/>
            <person name="Le Paslier M.C."/>
            <person name="Lippi Y."/>
            <person name="Lorenzon L."/>
            <person name="Mandel J.R."/>
            <person name="Marage G."/>
            <person name="Marchand G."/>
            <person name="Marquand E."/>
            <person name="Bret-Mestries E."/>
            <person name="Morien E."/>
            <person name="Nambeesan S."/>
            <person name="Nguyen T."/>
            <person name="Pegot-Espagnet P."/>
            <person name="Pouilly N."/>
            <person name="Raftis F."/>
            <person name="Sallet E."/>
            <person name="Schiex T."/>
            <person name="Thomas J."/>
            <person name="Vandecasteele C."/>
            <person name="Vares D."/>
            <person name="Vear F."/>
            <person name="Vautrin S."/>
            <person name="Crespi M."/>
            <person name="Mangin B."/>
            <person name="Burke J.M."/>
            <person name="Salse J."/>
            <person name="Munos S."/>
            <person name="Vincourt P."/>
            <person name="Rieseberg L.H."/>
            <person name="Langlade N.B."/>
        </authorList>
    </citation>
    <scope>NUCLEOTIDE SEQUENCE</scope>
    <source>
        <tissue evidence="2">Leaves</tissue>
    </source>
</reference>
<gene>
    <name evidence="2" type="ORF">HanXRQr2_Chr16g0769981</name>
</gene>
<protein>
    <submittedName>
        <fullName evidence="2">Uncharacterized protein</fullName>
    </submittedName>
</protein>
<dbReference type="EMBL" id="MNCJ02000331">
    <property type="protein sequence ID" value="KAF5761859.1"/>
    <property type="molecule type" value="Genomic_DNA"/>
</dbReference>
<sequence length="170" mass="18382">MLLLYLKWTSYVCPTQTTRRRLSLQCVCFLEDLSLKKVCATSFSCRHGSSSSYLFCSFFLPDATNTALVPSPLLLRSRPPLLFLHTTGRPSSSSTPPTSSFLSAGHPSSSTPPATPPPPPPPPPSHRRPPPPSLPTTPPPPSSAVTRRTLEIMLLIQSGSCKISVLSLMI</sequence>
<reference evidence="2" key="2">
    <citation type="submission" date="2020-06" db="EMBL/GenBank/DDBJ databases">
        <title>Helianthus annuus Genome sequencing and assembly Release 2.</title>
        <authorList>
            <person name="Gouzy J."/>
            <person name="Langlade N."/>
            <person name="Munos S."/>
        </authorList>
    </citation>
    <scope>NUCLEOTIDE SEQUENCE</scope>
    <source>
        <tissue evidence="2">Leaves</tissue>
    </source>
</reference>
<accession>A0A9K3H215</accession>
<organism evidence="2 3">
    <name type="scientific">Helianthus annuus</name>
    <name type="common">Common sunflower</name>
    <dbReference type="NCBI Taxonomy" id="4232"/>
    <lineage>
        <taxon>Eukaryota</taxon>
        <taxon>Viridiplantae</taxon>
        <taxon>Streptophyta</taxon>
        <taxon>Embryophyta</taxon>
        <taxon>Tracheophyta</taxon>
        <taxon>Spermatophyta</taxon>
        <taxon>Magnoliopsida</taxon>
        <taxon>eudicotyledons</taxon>
        <taxon>Gunneridae</taxon>
        <taxon>Pentapetalae</taxon>
        <taxon>asterids</taxon>
        <taxon>campanulids</taxon>
        <taxon>Asterales</taxon>
        <taxon>Asteraceae</taxon>
        <taxon>Asteroideae</taxon>
        <taxon>Heliantheae alliance</taxon>
        <taxon>Heliantheae</taxon>
        <taxon>Helianthus</taxon>
    </lineage>
</organism>
<evidence type="ECO:0000313" key="3">
    <source>
        <dbReference type="Proteomes" id="UP000215914"/>
    </source>
</evidence>
<dbReference type="Gramene" id="mRNA:HanXRQr2_Chr16g0769981">
    <property type="protein sequence ID" value="mRNA:HanXRQr2_Chr16g0769981"/>
    <property type="gene ID" value="HanXRQr2_Chr16g0769981"/>
</dbReference>
<dbReference type="Proteomes" id="UP000215914">
    <property type="component" value="Unassembled WGS sequence"/>
</dbReference>
<feature type="compositionally biased region" description="Low complexity" evidence="1">
    <location>
        <begin position="90"/>
        <end position="112"/>
    </location>
</feature>
<dbReference type="AlphaFoldDB" id="A0A9K3H215"/>
<feature type="region of interest" description="Disordered" evidence="1">
    <location>
        <begin position="85"/>
        <end position="145"/>
    </location>
</feature>